<reference evidence="1 2" key="2">
    <citation type="journal article" date="2022" name="Mol. Ecol. Resour.">
        <title>The genomes of chicory, endive, great burdock and yacon provide insights into Asteraceae paleo-polyploidization history and plant inulin production.</title>
        <authorList>
            <person name="Fan W."/>
            <person name="Wang S."/>
            <person name="Wang H."/>
            <person name="Wang A."/>
            <person name="Jiang F."/>
            <person name="Liu H."/>
            <person name="Zhao H."/>
            <person name="Xu D."/>
            <person name="Zhang Y."/>
        </authorList>
    </citation>
    <scope>NUCLEOTIDE SEQUENCE [LARGE SCALE GENOMIC DNA]</scope>
    <source>
        <strain evidence="2">cv. Punajuju</strain>
        <tissue evidence="1">Leaves</tissue>
    </source>
</reference>
<sequence length="177" mass="19044">MGFLYLAIKIPQAITMTVFTNVASHIVSLLLAALSHLGLFKSPPDPDDYTSSSANYVLILDGSSPSLLPVPVHVVTASIKAKVRIIPYSDFAHRHGGSEKPACSVCLDCIDATHLIRELLTCKHIFHRECLDRWVDEGQVTCPLCRSMLLPPKKLLSSSSSTSGESSSAATAIDPVT</sequence>
<proteinExistence type="predicted"/>
<comment type="caution">
    <text evidence="1">The sequence shown here is derived from an EMBL/GenBank/DDBJ whole genome shotgun (WGS) entry which is preliminary data.</text>
</comment>
<dbReference type="EMBL" id="CM042017">
    <property type="protein sequence ID" value="KAI3689955.1"/>
    <property type="molecule type" value="Genomic_DNA"/>
</dbReference>
<keyword evidence="2" id="KW-1185">Reference proteome</keyword>
<evidence type="ECO:0000313" key="2">
    <source>
        <dbReference type="Proteomes" id="UP001055811"/>
    </source>
</evidence>
<reference evidence="2" key="1">
    <citation type="journal article" date="2022" name="Mol. Ecol. Resour.">
        <title>The genomes of chicory, endive, great burdock and yacon provide insights into Asteraceae palaeo-polyploidization history and plant inulin production.</title>
        <authorList>
            <person name="Fan W."/>
            <person name="Wang S."/>
            <person name="Wang H."/>
            <person name="Wang A."/>
            <person name="Jiang F."/>
            <person name="Liu H."/>
            <person name="Zhao H."/>
            <person name="Xu D."/>
            <person name="Zhang Y."/>
        </authorList>
    </citation>
    <scope>NUCLEOTIDE SEQUENCE [LARGE SCALE GENOMIC DNA]</scope>
    <source>
        <strain evidence="2">cv. Punajuju</strain>
    </source>
</reference>
<evidence type="ECO:0000313" key="1">
    <source>
        <dbReference type="EMBL" id="KAI3689955.1"/>
    </source>
</evidence>
<accession>A0ACB8YY38</accession>
<dbReference type="Proteomes" id="UP001055811">
    <property type="component" value="Linkage Group LG09"/>
</dbReference>
<protein>
    <submittedName>
        <fullName evidence="1">Uncharacterized protein</fullName>
    </submittedName>
</protein>
<gene>
    <name evidence="1" type="ORF">L2E82_47926</name>
</gene>
<name>A0ACB8YY38_CICIN</name>
<organism evidence="1 2">
    <name type="scientific">Cichorium intybus</name>
    <name type="common">Chicory</name>
    <dbReference type="NCBI Taxonomy" id="13427"/>
    <lineage>
        <taxon>Eukaryota</taxon>
        <taxon>Viridiplantae</taxon>
        <taxon>Streptophyta</taxon>
        <taxon>Embryophyta</taxon>
        <taxon>Tracheophyta</taxon>
        <taxon>Spermatophyta</taxon>
        <taxon>Magnoliopsida</taxon>
        <taxon>eudicotyledons</taxon>
        <taxon>Gunneridae</taxon>
        <taxon>Pentapetalae</taxon>
        <taxon>asterids</taxon>
        <taxon>campanulids</taxon>
        <taxon>Asterales</taxon>
        <taxon>Asteraceae</taxon>
        <taxon>Cichorioideae</taxon>
        <taxon>Cichorieae</taxon>
        <taxon>Cichoriinae</taxon>
        <taxon>Cichorium</taxon>
    </lineage>
</organism>